<feature type="domain" description="Dihydrodipicolinate reductase N-terminal" evidence="14">
    <location>
        <begin position="1"/>
        <end position="124"/>
    </location>
</feature>
<dbReference type="Pfam" id="PF01113">
    <property type="entry name" value="DapB_N"/>
    <property type="match status" value="1"/>
</dbReference>
<feature type="binding site" evidence="13">
    <location>
        <position position="34"/>
    </location>
    <ligand>
        <name>NADP(+)</name>
        <dbReference type="ChEBI" id="CHEBI:58349"/>
    </ligand>
</feature>
<dbReference type="Proteomes" id="UP000291613">
    <property type="component" value="Unassembled WGS sequence"/>
</dbReference>
<dbReference type="Pfam" id="PF05173">
    <property type="entry name" value="DapB_C"/>
    <property type="match status" value="1"/>
</dbReference>
<comment type="catalytic activity">
    <reaction evidence="12 13">
        <text>(S)-2,3,4,5-tetrahydrodipicolinate + NAD(+) + H2O = (2S,4S)-4-hydroxy-2,3,4,5-tetrahydrodipicolinate + NADH + H(+)</text>
        <dbReference type="Rhea" id="RHEA:35323"/>
        <dbReference type="ChEBI" id="CHEBI:15377"/>
        <dbReference type="ChEBI" id="CHEBI:15378"/>
        <dbReference type="ChEBI" id="CHEBI:16845"/>
        <dbReference type="ChEBI" id="CHEBI:57540"/>
        <dbReference type="ChEBI" id="CHEBI:57945"/>
        <dbReference type="ChEBI" id="CHEBI:67139"/>
        <dbReference type="EC" id="1.17.1.8"/>
    </reaction>
</comment>
<gene>
    <name evidence="13" type="primary">dapB</name>
    <name evidence="16" type="ORF">EYR15_08860</name>
</gene>
<comment type="pathway">
    <text evidence="9 13">Amino-acid biosynthesis; L-lysine biosynthesis via DAP pathway; (S)-tetrahydrodipicolinate from L-aspartate: step 4/4.</text>
</comment>
<evidence type="ECO:0000259" key="15">
    <source>
        <dbReference type="Pfam" id="PF05173"/>
    </source>
</evidence>
<comment type="similarity">
    <text evidence="1 13">Belongs to the DapB family.</text>
</comment>
<comment type="function">
    <text evidence="13">Catalyzes the conversion of 4-hydroxy-tetrahydrodipicolinate (HTPA) to tetrahydrodipicolinate.</text>
</comment>
<feature type="active site" description="Proton donor" evidence="13">
    <location>
        <position position="158"/>
    </location>
</feature>
<evidence type="ECO:0000256" key="9">
    <source>
        <dbReference type="ARBA" id="ARBA00037922"/>
    </source>
</evidence>
<dbReference type="InterPro" id="IPR022664">
    <property type="entry name" value="DapB_N_CS"/>
</dbReference>
<evidence type="ECO:0000256" key="4">
    <source>
        <dbReference type="ARBA" id="ARBA00022857"/>
    </source>
</evidence>
<feature type="binding site" evidence="13">
    <location>
        <position position="33"/>
    </location>
    <ligand>
        <name>NAD(+)</name>
        <dbReference type="ChEBI" id="CHEBI:57540"/>
    </ligand>
</feature>
<comment type="caution">
    <text evidence="16">The sequence shown here is derived from an EMBL/GenBank/DDBJ whole genome shotgun (WGS) entry which is preliminary data.</text>
</comment>
<dbReference type="EC" id="1.17.1.8" evidence="10 13"/>
<keyword evidence="8 13" id="KW-0457">Lysine biosynthesis</keyword>
<dbReference type="UniPathway" id="UPA00034">
    <property type="reaction ID" value="UER00018"/>
</dbReference>
<feature type="domain" description="Dihydrodipicolinate reductase C-terminal" evidence="15">
    <location>
        <begin position="127"/>
        <end position="263"/>
    </location>
</feature>
<evidence type="ECO:0000256" key="11">
    <source>
        <dbReference type="ARBA" id="ARBA00049080"/>
    </source>
</evidence>
<protein>
    <recommendedName>
        <fullName evidence="10 13">4-hydroxy-tetrahydrodipicolinate reductase</fullName>
        <shortName evidence="13">HTPA reductase</shortName>
        <ecNumber evidence="10 13">1.17.1.8</ecNumber>
    </recommendedName>
</protein>
<evidence type="ECO:0000313" key="16">
    <source>
        <dbReference type="EMBL" id="TBN54023.1"/>
    </source>
</evidence>
<dbReference type="NCBIfam" id="TIGR00036">
    <property type="entry name" value="dapB"/>
    <property type="match status" value="1"/>
</dbReference>
<dbReference type="GO" id="GO:0005829">
    <property type="term" value="C:cytosol"/>
    <property type="evidence" value="ECO:0007669"/>
    <property type="project" value="TreeGrafter"/>
</dbReference>
<dbReference type="GO" id="GO:0050661">
    <property type="term" value="F:NADP binding"/>
    <property type="evidence" value="ECO:0007669"/>
    <property type="project" value="UniProtKB-UniRule"/>
</dbReference>
<dbReference type="GO" id="GO:0016726">
    <property type="term" value="F:oxidoreductase activity, acting on CH or CH2 groups, NAD or NADP as acceptor"/>
    <property type="evidence" value="ECO:0007669"/>
    <property type="project" value="UniProtKB-UniRule"/>
</dbReference>
<dbReference type="FunFam" id="3.30.360.10:FF:000004">
    <property type="entry name" value="4-hydroxy-tetrahydrodipicolinate reductase"/>
    <property type="match status" value="1"/>
</dbReference>
<comment type="catalytic activity">
    <reaction evidence="11 13">
        <text>(S)-2,3,4,5-tetrahydrodipicolinate + NADP(+) + H2O = (2S,4S)-4-hydroxy-2,3,4,5-tetrahydrodipicolinate + NADPH + H(+)</text>
        <dbReference type="Rhea" id="RHEA:35331"/>
        <dbReference type="ChEBI" id="CHEBI:15377"/>
        <dbReference type="ChEBI" id="CHEBI:15378"/>
        <dbReference type="ChEBI" id="CHEBI:16845"/>
        <dbReference type="ChEBI" id="CHEBI:57783"/>
        <dbReference type="ChEBI" id="CHEBI:58349"/>
        <dbReference type="ChEBI" id="CHEBI:67139"/>
        <dbReference type="EC" id="1.17.1.8"/>
    </reaction>
</comment>
<comment type="subunit">
    <text evidence="13">Homotetramer.</text>
</comment>
<evidence type="ECO:0000256" key="5">
    <source>
        <dbReference type="ARBA" id="ARBA00022915"/>
    </source>
</evidence>
<evidence type="ECO:0000256" key="1">
    <source>
        <dbReference type="ARBA" id="ARBA00006642"/>
    </source>
</evidence>
<dbReference type="RefSeq" id="WP_131003291.1">
    <property type="nucleotide sequence ID" value="NZ_JBHSZR010000003.1"/>
</dbReference>
<dbReference type="InterPro" id="IPR000846">
    <property type="entry name" value="DapB_N"/>
</dbReference>
<feature type="active site" description="Proton donor/acceptor" evidence="13">
    <location>
        <position position="154"/>
    </location>
</feature>
<evidence type="ECO:0000313" key="17">
    <source>
        <dbReference type="Proteomes" id="UP000291613"/>
    </source>
</evidence>
<feature type="binding site" evidence="13">
    <location>
        <begin position="121"/>
        <end position="124"/>
    </location>
    <ligand>
        <name>NAD(+)</name>
        <dbReference type="ChEBI" id="CHEBI:57540"/>
    </ligand>
</feature>
<evidence type="ECO:0000256" key="7">
    <source>
        <dbReference type="ARBA" id="ARBA00023027"/>
    </source>
</evidence>
<dbReference type="Gene3D" id="3.40.50.720">
    <property type="entry name" value="NAD(P)-binding Rossmann-like Domain"/>
    <property type="match status" value="1"/>
</dbReference>
<keyword evidence="5 13" id="KW-0220">Diaminopimelate biosynthesis</keyword>
<sequence>MRLIVAGAAGRMGRALTRAIVETEGAELSGAFERPGSPAIGQDAGELAGVGRLGVAISDDPLSLVVSADGALDFTTPDATVALSELAAQGRIVHVIGTTGLEEKHLARLDAAARHAVIVRSGNMSLGVNLLAALVRQAAAALGPDWDLEILEMHHRAKVDAPSGTALLLGEAAAEGRKISLAEHSVRSRDGHTGARPEGTIGFATLRGGSVVGDHTVILAGSGERVELSHRAEDRMIFARGAVKAALWGYRRKPGHYSMADVLGFAGQ</sequence>
<dbReference type="PROSITE" id="PS01298">
    <property type="entry name" value="DAPB"/>
    <property type="match status" value="1"/>
</dbReference>
<name>A0A4Q9GII6_9HYPH</name>
<feature type="binding site" evidence="13">
    <location>
        <begin position="164"/>
        <end position="165"/>
    </location>
    <ligand>
        <name>(S)-2,3,4,5-tetrahydrodipicolinate</name>
        <dbReference type="ChEBI" id="CHEBI:16845"/>
    </ligand>
</feature>
<dbReference type="Gene3D" id="3.30.360.10">
    <property type="entry name" value="Dihydrodipicolinate Reductase, domain 2"/>
    <property type="match status" value="1"/>
</dbReference>
<dbReference type="GO" id="GO:0009089">
    <property type="term" value="P:lysine biosynthetic process via diaminopimelate"/>
    <property type="evidence" value="ECO:0007669"/>
    <property type="project" value="UniProtKB-UniRule"/>
</dbReference>
<dbReference type="InterPro" id="IPR022663">
    <property type="entry name" value="DapB_C"/>
</dbReference>
<comment type="caution">
    <text evidence="13">Was originally thought to be a dihydrodipicolinate reductase (DHDPR), catalyzing the conversion of dihydrodipicolinate to tetrahydrodipicolinate. However, it was shown in E.coli that the substrate of the enzymatic reaction is not dihydrodipicolinate (DHDP) but in fact (2S,4S)-4-hydroxy-2,3,4,5-tetrahydrodipicolinic acid (HTPA), the product released by the DapA-catalyzed reaction.</text>
</comment>
<dbReference type="PIRSF" id="PIRSF000161">
    <property type="entry name" value="DHPR"/>
    <property type="match status" value="1"/>
</dbReference>
<evidence type="ECO:0000256" key="10">
    <source>
        <dbReference type="ARBA" id="ARBA00038983"/>
    </source>
</evidence>
<dbReference type="SUPFAM" id="SSF55347">
    <property type="entry name" value="Glyceraldehyde-3-phosphate dehydrogenase-like, C-terminal domain"/>
    <property type="match status" value="1"/>
</dbReference>
<organism evidence="16 17">
    <name type="scientific">Hansschlegelia quercus</name>
    <dbReference type="NCBI Taxonomy" id="2528245"/>
    <lineage>
        <taxon>Bacteria</taxon>
        <taxon>Pseudomonadati</taxon>
        <taxon>Pseudomonadota</taxon>
        <taxon>Alphaproteobacteria</taxon>
        <taxon>Hyphomicrobiales</taxon>
        <taxon>Methylopilaceae</taxon>
        <taxon>Hansschlegelia</taxon>
    </lineage>
</organism>
<evidence type="ECO:0000256" key="13">
    <source>
        <dbReference type="HAMAP-Rule" id="MF_00102"/>
    </source>
</evidence>
<feature type="binding site" evidence="13">
    <location>
        <begin position="7"/>
        <end position="12"/>
    </location>
    <ligand>
        <name>NAD(+)</name>
        <dbReference type="ChEBI" id="CHEBI:57540"/>
    </ligand>
</feature>
<dbReference type="GO" id="GO:0019877">
    <property type="term" value="P:diaminopimelate biosynthetic process"/>
    <property type="evidence" value="ECO:0007669"/>
    <property type="project" value="UniProtKB-UniRule"/>
</dbReference>
<reference evidence="16 17" key="1">
    <citation type="submission" date="2019-02" db="EMBL/GenBank/DDBJ databases">
        <title>Hansschlegelia quercus sp. nov., a novel methylotrophic bacterium from buds of oak (Quercus robur L.).</title>
        <authorList>
            <person name="Agafonova N.V."/>
            <person name="Kaparullina E.N."/>
            <person name="Grouzdev D.S."/>
            <person name="Doronina N.V."/>
        </authorList>
    </citation>
    <scope>NUCLEOTIDE SEQUENCE [LARGE SCALE GENOMIC DNA]</scope>
    <source>
        <strain evidence="16 17">Dub</strain>
    </source>
</reference>
<evidence type="ECO:0000256" key="2">
    <source>
        <dbReference type="ARBA" id="ARBA00022490"/>
    </source>
</evidence>
<keyword evidence="7 13" id="KW-0520">NAD</keyword>
<keyword evidence="3 13" id="KW-0028">Amino-acid biosynthesis</keyword>
<evidence type="ECO:0000256" key="6">
    <source>
        <dbReference type="ARBA" id="ARBA00023002"/>
    </source>
</evidence>
<accession>A0A4Q9GII6</accession>
<keyword evidence="6 13" id="KW-0560">Oxidoreductase</keyword>
<comment type="subcellular location">
    <subcellularLocation>
        <location evidence="13">Cytoplasm</location>
    </subcellularLocation>
</comment>
<dbReference type="OrthoDB" id="9790352at2"/>
<evidence type="ECO:0000256" key="3">
    <source>
        <dbReference type="ARBA" id="ARBA00022605"/>
    </source>
</evidence>
<dbReference type="HAMAP" id="MF_00102">
    <property type="entry name" value="DapB"/>
    <property type="match status" value="1"/>
</dbReference>
<dbReference type="InterPro" id="IPR023940">
    <property type="entry name" value="DHDPR_bac"/>
</dbReference>
<feature type="binding site" evidence="13">
    <location>
        <begin position="97"/>
        <end position="99"/>
    </location>
    <ligand>
        <name>NAD(+)</name>
        <dbReference type="ChEBI" id="CHEBI:57540"/>
    </ligand>
</feature>
<dbReference type="PANTHER" id="PTHR20836">
    <property type="entry name" value="DIHYDRODIPICOLINATE REDUCTASE"/>
    <property type="match status" value="1"/>
</dbReference>
<dbReference type="PANTHER" id="PTHR20836:SF0">
    <property type="entry name" value="4-HYDROXY-TETRAHYDRODIPICOLINATE REDUCTASE 1, CHLOROPLASTIC-RELATED"/>
    <property type="match status" value="1"/>
</dbReference>
<feature type="binding site" evidence="13">
    <location>
        <position position="155"/>
    </location>
    <ligand>
        <name>(S)-2,3,4,5-tetrahydrodipicolinate</name>
        <dbReference type="ChEBI" id="CHEBI:16845"/>
    </ligand>
</feature>
<dbReference type="InterPro" id="IPR036291">
    <property type="entry name" value="NAD(P)-bd_dom_sf"/>
</dbReference>
<keyword evidence="17" id="KW-1185">Reference proteome</keyword>
<evidence type="ECO:0000259" key="14">
    <source>
        <dbReference type="Pfam" id="PF01113"/>
    </source>
</evidence>
<evidence type="ECO:0000256" key="12">
    <source>
        <dbReference type="ARBA" id="ARBA00049396"/>
    </source>
</evidence>
<proteinExistence type="inferred from homology"/>
<dbReference type="GO" id="GO:0008839">
    <property type="term" value="F:4-hydroxy-tetrahydrodipicolinate reductase"/>
    <property type="evidence" value="ECO:0007669"/>
    <property type="project" value="UniProtKB-UniRule"/>
</dbReference>
<dbReference type="AlphaFoldDB" id="A0A4Q9GII6"/>
<dbReference type="SUPFAM" id="SSF51735">
    <property type="entry name" value="NAD(P)-binding Rossmann-fold domains"/>
    <property type="match status" value="1"/>
</dbReference>
<keyword evidence="4 13" id="KW-0521">NADP</keyword>
<dbReference type="CDD" id="cd02274">
    <property type="entry name" value="DHDPR_N"/>
    <property type="match status" value="1"/>
</dbReference>
<dbReference type="EMBL" id="SIUB01000003">
    <property type="protein sequence ID" value="TBN54023.1"/>
    <property type="molecule type" value="Genomic_DNA"/>
</dbReference>
<evidence type="ECO:0000256" key="8">
    <source>
        <dbReference type="ARBA" id="ARBA00023154"/>
    </source>
</evidence>
<dbReference type="GO" id="GO:0051287">
    <property type="term" value="F:NAD binding"/>
    <property type="evidence" value="ECO:0007669"/>
    <property type="project" value="UniProtKB-UniRule"/>
</dbReference>
<keyword evidence="2 13" id="KW-0963">Cytoplasm</keyword>